<keyword evidence="2 6" id="KW-0349">Heme</keyword>
<sequence>MGYREQIPIDHGFDHSVALLLEGYQFISNRRHRFQSDIFETRLLGGKKAICIAGADAAMVFYDEEKCTRHQVAPKRIRQTIFGEKSVQTLDKQPHEHRKQLFMDVMNPKQMQQLEKIVEKQWKVFLKQWEQKKTIILFEEVQKLLTISACRWVGVPLKAKELTLRTNQLVSLFDSAAAIGIRHWQGRRARNQLNLWIEQMVEQVRKGKIQPNEESPLYRFVWHRDEQGKLLPPRVVAVEIINLLRPIVAISVYIAFSALAIHEYPDEKGKLMEKNDQYLHMFVQEVRRFYPFFPFVVAKVREDFLWKGHDFRKGNLVLLDLYGTNHHPSLWKKPNEFNPERFKNWEGGLFDLIPQGGGNFVKNHRCPGEWLTILVMKISMDMLVNYMEYDVLKQNLKYSMIRMPTFPKSGFALSNVRSK</sequence>
<keyword evidence="3 6" id="KW-0479">Metal-binding</keyword>
<dbReference type="GO" id="GO:0016705">
    <property type="term" value="F:oxidoreductase activity, acting on paired donors, with incorporation or reduction of molecular oxygen"/>
    <property type="evidence" value="ECO:0007669"/>
    <property type="project" value="InterPro"/>
</dbReference>
<reference evidence="7 8" key="1">
    <citation type="submission" date="2019-06" db="EMBL/GenBank/DDBJ databases">
        <title>Cerasibacillus sp. nov., isolated from maize field.</title>
        <authorList>
            <person name="Lin S.-Y."/>
            <person name="Tsai C.-F."/>
            <person name="Young C.-C."/>
        </authorList>
    </citation>
    <scope>NUCLEOTIDE SEQUENCE [LARGE SCALE GENOMIC DNA]</scope>
    <source>
        <strain evidence="7 8">CC-CFT480</strain>
    </source>
</reference>
<name>A0A5C8NRC0_9BACI</name>
<evidence type="ECO:0000256" key="5">
    <source>
        <dbReference type="ARBA" id="ARBA00023004"/>
    </source>
</evidence>
<dbReference type="InterPro" id="IPR050705">
    <property type="entry name" value="Cytochrome_P450_3A"/>
</dbReference>
<comment type="caution">
    <text evidence="7">The sequence shown here is derived from an EMBL/GenBank/DDBJ whole genome shotgun (WGS) entry which is preliminary data.</text>
</comment>
<dbReference type="InterPro" id="IPR036396">
    <property type="entry name" value="Cyt_P450_sf"/>
</dbReference>
<proteinExistence type="inferred from homology"/>
<evidence type="ECO:0000256" key="4">
    <source>
        <dbReference type="ARBA" id="ARBA00023002"/>
    </source>
</evidence>
<dbReference type="GO" id="GO:0005506">
    <property type="term" value="F:iron ion binding"/>
    <property type="evidence" value="ECO:0007669"/>
    <property type="project" value="InterPro"/>
</dbReference>
<keyword evidence="8" id="KW-1185">Reference proteome</keyword>
<feature type="binding site" description="axial binding residue" evidence="6">
    <location>
        <position position="366"/>
    </location>
    <ligand>
        <name>heme</name>
        <dbReference type="ChEBI" id="CHEBI:30413"/>
    </ligand>
    <ligandPart>
        <name>Fe</name>
        <dbReference type="ChEBI" id="CHEBI:18248"/>
    </ligandPart>
</feature>
<evidence type="ECO:0000256" key="6">
    <source>
        <dbReference type="PIRSR" id="PIRSR602401-1"/>
    </source>
</evidence>
<dbReference type="Pfam" id="PF00067">
    <property type="entry name" value="p450"/>
    <property type="match status" value="1"/>
</dbReference>
<evidence type="ECO:0000313" key="8">
    <source>
        <dbReference type="Proteomes" id="UP000321574"/>
    </source>
</evidence>
<dbReference type="PRINTS" id="PR00463">
    <property type="entry name" value="EP450I"/>
</dbReference>
<gene>
    <name evidence="7" type="ORF">FHP05_10780</name>
</gene>
<dbReference type="EMBL" id="VDUW01000007">
    <property type="protein sequence ID" value="TXL63657.1"/>
    <property type="molecule type" value="Genomic_DNA"/>
</dbReference>
<evidence type="ECO:0000256" key="2">
    <source>
        <dbReference type="ARBA" id="ARBA00022617"/>
    </source>
</evidence>
<dbReference type="GO" id="GO:0020037">
    <property type="term" value="F:heme binding"/>
    <property type="evidence" value="ECO:0007669"/>
    <property type="project" value="InterPro"/>
</dbReference>
<keyword evidence="5 6" id="KW-0408">Iron</keyword>
<dbReference type="AlphaFoldDB" id="A0A5C8NRC0"/>
<accession>A0A5C8NRC0</accession>
<protein>
    <submittedName>
        <fullName evidence="7">Cytochrome P450</fullName>
    </submittedName>
</protein>
<dbReference type="OrthoDB" id="9764248at2"/>
<dbReference type="Proteomes" id="UP000321574">
    <property type="component" value="Unassembled WGS sequence"/>
</dbReference>
<keyword evidence="4" id="KW-0560">Oxidoreductase</keyword>
<dbReference type="Gene3D" id="1.10.630.10">
    <property type="entry name" value="Cytochrome P450"/>
    <property type="match status" value="1"/>
</dbReference>
<evidence type="ECO:0000256" key="3">
    <source>
        <dbReference type="ARBA" id="ARBA00022723"/>
    </source>
</evidence>
<comment type="cofactor">
    <cofactor evidence="6">
        <name>heme</name>
        <dbReference type="ChEBI" id="CHEBI:30413"/>
    </cofactor>
</comment>
<dbReference type="RefSeq" id="WP_147668120.1">
    <property type="nucleotide sequence ID" value="NZ_VDUW01000007.1"/>
</dbReference>
<dbReference type="CDD" id="cd11067">
    <property type="entry name" value="CYP152"/>
    <property type="match status" value="1"/>
</dbReference>
<evidence type="ECO:0000313" key="7">
    <source>
        <dbReference type="EMBL" id="TXL63657.1"/>
    </source>
</evidence>
<dbReference type="InterPro" id="IPR001128">
    <property type="entry name" value="Cyt_P450"/>
</dbReference>
<evidence type="ECO:0000256" key="1">
    <source>
        <dbReference type="ARBA" id="ARBA00010617"/>
    </source>
</evidence>
<dbReference type="SUPFAM" id="SSF48264">
    <property type="entry name" value="Cytochrome P450"/>
    <property type="match status" value="1"/>
</dbReference>
<dbReference type="PANTHER" id="PTHR24302">
    <property type="entry name" value="CYTOCHROME P450 FAMILY 3"/>
    <property type="match status" value="1"/>
</dbReference>
<organism evidence="7 8">
    <name type="scientific">Cerasibacillus terrae</name>
    <dbReference type="NCBI Taxonomy" id="2498845"/>
    <lineage>
        <taxon>Bacteria</taxon>
        <taxon>Bacillati</taxon>
        <taxon>Bacillota</taxon>
        <taxon>Bacilli</taxon>
        <taxon>Bacillales</taxon>
        <taxon>Bacillaceae</taxon>
        <taxon>Cerasibacillus</taxon>
    </lineage>
</organism>
<dbReference type="PANTHER" id="PTHR24302:SF15">
    <property type="entry name" value="FATTY-ACID PEROXYGENASE"/>
    <property type="match status" value="1"/>
</dbReference>
<dbReference type="InterPro" id="IPR002401">
    <property type="entry name" value="Cyt_P450_E_grp-I"/>
</dbReference>
<comment type="similarity">
    <text evidence="1">Belongs to the cytochrome P450 family.</text>
</comment>
<dbReference type="GO" id="GO:0004497">
    <property type="term" value="F:monooxygenase activity"/>
    <property type="evidence" value="ECO:0007669"/>
    <property type="project" value="InterPro"/>
</dbReference>